<protein>
    <submittedName>
        <fullName evidence="1">Uncharacterized protein</fullName>
    </submittedName>
</protein>
<dbReference type="EMBL" id="GBRH01224057">
    <property type="protein sequence ID" value="JAD73838.1"/>
    <property type="molecule type" value="Transcribed_RNA"/>
</dbReference>
<evidence type="ECO:0000313" key="1">
    <source>
        <dbReference type="EMBL" id="JAD73838.1"/>
    </source>
</evidence>
<proteinExistence type="predicted"/>
<name>A0A0A9CH96_ARUDO</name>
<organism evidence="1">
    <name type="scientific">Arundo donax</name>
    <name type="common">Giant reed</name>
    <name type="synonym">Donax arundinaceus</name>
    <dbReference type="NCBI Taxonomy" id="35708"/>
    <lineage>
        <taxon>Eukaryota</taxon>
        <taxon>Viridiplantae</taxon>
        <taxon>Streptophyta</taxon>
        <taxon>Embryophyta</taxon>
        <taxon>Tracheophyta</taxon>
        <taxon>Spermatophyta</taxon>
        <taxon>Magnoliopsida</taxon>
        <taxon>Liliopsida</taxon>
        <taxon>Poales</taxon>
        <taxon>Poaceae</taxon>
        <taxon>PACMAD clade</taxon>
        <taxon>Arundinoideae</taxon>
        <taxon>Arundineae</taxon>
        <taxon>Arundo</taxon>
    </lineage>
</organism>
<reference evidence="1" key="1">
    <citation type="submission" date="2014-09" db="EMBL/GenBank/DDBJ databases">
        <authorList>
            <person name="Magalhaes I.L.F."/>
            <person name="Oliveira U."/>
            <person name="Santos F.R."/>
            <person name="Vidigal T.H.D.A."/>
            <person name="Brescovit A.D."/>
            <person name="Santos A.J."/>
        </authorList>
    </citation>
    <scope>NUCLEOTIDE SEQUENCE</scope>
    <source>
        <tissue evidence="1">Shoot tissue taken approximately 20 cm above the soil surface</tissue>
    </source>
</reference>
<reference evidence="1" key="2">
    <citation type="journal article" date="2015" name="Data Brief">
        <title>Shoot transcriptome of the giant reed, Arundo donax.</title>
        <authorList>
            <person name="Barrero R.A."/>
            <person name="Guerrero F.D."/>
            <person name="Moolhuijzen P."/>
            <person name="Goolsby J.A."/>
            <person name="Tidwell J."/>
            <person name="Bellgard S.E."/>
            <person name="Bellgard M.I."/>
        </authorList>
    </citation>
    <scope>NUCLEOTIDE SEQUENCE</scope>
    <source>
        <tissue evidence="1">Shoot tissue taken approximately 20 cm above the soil surface</tissue>
    </source>
</reference>
<sequence length="12" mass="1348">MKQLETSEATPI</sequence>
<accession>A0A0A9CH96</accession>